<protein>
    <submittedName>
        <fullName evidence="1">Uncharacterized protein</fullName>
    </submittedName>
</protein>
<dbReference type="Proteomes" id="UP001603013">
    <property type="component" value="Unassembled WGS sequence"/>
</dbReference>
<gene>
    <name evidence="1" type="ORF">ACF05T_24170</name>
</gene>
<keyword evidence="2" id="KW-1185">Reference proteome</keyword>
<reference evidence="1 2" key="1">
    <citation type="submission" date="2024-10" db="EMBL/GenBank/DDBJ databases">
        <title>The Natural Products Discovery Center: Release of the First 8490 Sequenced Strains for Exploring Actinobacteria Biosynthetic Diversity.</title>
        <authorList>
            <person name="Kalkreuter E."/>
            <person name="Kautsar S.A."/>
            <person name="Yang D."/>
            <person name="Bader C.D."/>
            <person name="Teijaro C.N."/>
            <person name="Fluegel L."/>
            <person name="Davis C.M."/>
            <person name="Simpson J.R."/>
            <person name="Lauterbach L."/>
            <person name="Steele A.D."/>
            <person name="Gui C."/>
            <person name="Meng S."/>
            <person name="Li G."/>
            <person name="Viehrig K."/>
            <person name="Ye F."/>
            <person name="Su P."/>
            <person name="Kiefer A.F."/>
            <person name="Nichols A."/>
            <person name="Cepeda A.J."/>
            <person name="Yan W."/>
            <person name="Fan B."/>
            <person name="Jiang Y."/>
            <person name="Adhikari A."/>
            <person name="Zheng C.-J."/>
            <person name="Schuster L."/>
            <person name="Cowan T.M."/>
            <person name="Smanski M.J."/>
            <person name="Chevrette M.G."/>
            <person name="De Carvalho L.P.S."/>
            <person name="Shen B."/>
        </authorList>
    </citation>
    <scope>NUCLEOTIDE SEQUENCE [LARGE SCALE GENOMIC DNA]</scope>
    <source>
        <strain evidence="1 2">NPDC015755</strain>
    </source>
</reference>
<dbReference type="EMBL" id="JBIBSM010000013">
    <property type="protein sequence ID" value="MFF8279182.1"/>
    <property type="molecule type" value="Genomic_DNA"/>
</dbReference>
<evidence type="ECO:0000313" key="1">
    <source>
        <dbReference type="EMBL" id="MFF8279182.1"/>
    </source>
</evidence>
<sequence>MEMNSHPSTRPEHSDPDLLGIYLNDHLAGAAAGVELVRRIVRAHRGRDYGPQLAELAREIREDRRTLRACMEALGVRRLRSRTVLGWTVERLGRLKLNGRVLSRSPLSDVLELEAMRLGVEGKGACWRTLHALARTDGRLDADQLEELVQRARRQSQSLEALRAQVAGQVLTPPTAH</sequence>
<evidence type="ECO:0000313" key="2">
    <source>
        <dbReference type="Proteomes" id="UP001603013"/>
    </source>
</evidence>
<comment type="caution">
    <text evidence="1">The sequence shown here is derived from an EMBL/GenBank/DDBJ whole genome shotgun (WGS) entry which is preliminary data.</text>
</comment>
<accession>A0ABW6YI30</accession>
<proteinExistence type="predicted"/>
<name>A0ABW6YI30_9ACTN</name>
<organism evidence="1 2">
    <name type="scientific">Streptomyces lateritius</name>
    <dbReference type="NCBI Taxonomy" id="67313"/>
    <lineage>
        <taxon>Bacteria</taxon>
        <taxon>Bacillati</taxon>
        <taxon>Actinomycetota</taxon>
        <taxon>Actinomycetes</taxon>
        <taxon>Kitasatosporales</taxon>
        <taxon>Streptomycetaceae</taxon>
        <taxon>Streptomyces</taxon>
    </lineage>
</organism>
<dbReference type="RefSeq" id="WP_391936211.1">
    <property type="nucleotide sequence ID" value="NZ_JBIBSM010000013.1"/>
</dbReference>